<organism evidence="1 2">
    <name type="scientific">Puccinia striiformis f. sp. tritici PST-78</name>
    <dbReference type="NCBI Taxonomy" id="1165861"/>
    <lineage>
        <taxon>Eukaryota</taxon>
        <taxon>Fungi</taxon>
        <taxon>Dikarya</taxon>
        <taxon>Basidiomycota</taxon>
        <taxon>Pucciniomycotina</taxon>
        <taxon>Pucciniomycetes</taxon>
        <taxon>Pucciniales</taxon>
        <taxon>Pucciniaceae</taxon>
        <taxon>Puccinia</taxon>
    </lineage>
</organism>
<name>A0A0L0V7D3_9BASI</name>
<proteinExistence type="predicted"/>
<accession>A0A0L0V7D3</accession>
<dbReference type="EMBL" id="AJIL01000101">
    <property type="protein sequence ID" value="KNE95220.1"/>
    <property type="molecule type" value="Genomic_DNA"/>
</dbReference>
<comment type="caution">
    <text evidence="1">The sequence shown here is derived from an EMBL/GenBank/DDBJ whole genome shotgun (WGS) entry which is preliminary data.</text>
</comment>
<dbReference type="AlphaFoldDB" id="A0A0L0V7D3"/>
<evidence type="ECO:0000313" key="1">
    <source>
        <dbReference type="EMBL" id="KNE95220.1"/>
    </source>
</evidence>
<evidence type="ECO:0000313" key="2">
    <source>
        <dbReference type="Proteomes" id="UP000054564"/>
    </source>
</evidence>
<sequence length="115" mass="12511">MVASELISSAAIQYKLGRRAPSESQTPGLILSLSRLAIHSAAEPLGLDRVAAPDVDSDATILSSFSGSANSNLKRTWKTTNLYSSDHLTDFEEYFSKEAASYIPNEVQLRTEEFG</sequence>
<keyword evidence="2" id="KW-1185">Reference proteome</keyword>
<gene>
    <name evidence="1" type="ORF">PSTG_11485</name>
</gene>
<protein>
    <submittedName>
        <fullName evidence="1">Uncharacterized protein</fullName>
    </submittedName>
</protein>
<dbReference type="Proteomes" id="UP000054564">
    <property type="component" value="Unassembled WGS sequence"/>
</dbReference>
<reference evidence="2" key="1">
    <citation type="submission" date="2014-03" db="EMBL/GenBank/DDBJ databases">
        <title>The Genome Sequence of Puccinia striiformis f. sp. tritici PST-78.</title>
        <authorList>
            <consortium name="The Broad Institute Genome Sequencing Platform"/>
            <person name="Cuomo C."/>
            <person name="Hulbert S."/>
            <person name="Chen X."/>
            <person name="Walker B."/>
            <person name="Young S.K."/>
            <person name="Zeng Q."/>
            <person name="Gargeya S."/>
            <person name="Fitzgerald M."/>
            <person name="Haas B."/>
            <person name="Abouelleil A."/>
            <person name="Alvarado L."/>
            <person name="Arachchi H.M."/>
            <person name="Berlin A.M."/>
            <person name="Chapman S.B."/>
            <person name="Goldberg J."/>
            <person name="Griggs A."/>
            <person name="Gujja S."/>
            <person name="Hansen M."/>
            <person name="Howarth C."/>
            <person name="Imamovic A."/>
            <person name="Larimer J."/>
            <person name="McCowan C."/>
            <person name="Montmayeur A."/>
            <person name="Murphy C."/>
            <person name="Neiman D."/>
            <person name="Pearson M."/>
            <person name="Priest M."/>
            <person name="Roberts A."/>
            <person name="Saif S."/>
            <person name="Shea T."/>
            <person name="Sisk P."/>
            <person name="Sykes S."/>
            <person name="Wortman J."/>
            <person name="Nusbaum C."/>
            <person name="Birren B."/>
        </authorList>
    </citation>
    <scope>NUCLEOTIDE SEQUENCE [LARGE SCALE GENOMIC DNA]</scope>
    <source>
        <strain evidence="2">race PST-78</strain>
    </source>
</reference>